<proteinExistence type="predicted"/>
<organism evidence="2 3">
    <name type="scientific">Fimbriiglobus ruber</name>
    <dbReference type="NCBI Taxonomy" id="1908690"/>
    <lineage>
        <taxon>Bacteria</taxon>
        <taxon>Pseudomonadati</taxon>
        <taxon>Planctomycetota</taxon>
        <taxon>Planctomycetia</taxon>
        <taxon>Gemmatales</taxon>
        <taxon>Gemmataceae</taxon>
        <taxon>Fimbriiglobus</taxon>
    </lineage>
</organism>
<protein>
    <submittedName>
        <fullName evidence="2">Uncharacterized protein</fullName>
    </submittedName>
</protein>
<evidence type="ECO:0000313" key="2">
    <source>
        <dbReference type="EMBL" id="OWK46558.1"/>
    </source>
</evidence>
<sequence>MTSKGKYCWGTGKDERKRRQTLHRNQPSNKVKPRKCGVFLHFLKTLASLLRQIIHQLEPFLFSNNLPLLVQNPPLGIQPLTQFVNQVEALVNEATLLVYQAEVFVNQPVFEQEGVLR</sequence>
<comment type="caution">
    <text evidence="2">The sequence shown here is derived from an EMBL/GenBank/DDBJ whole genome shotgun (WGS) entry which is preliminary data.</text>
</comment>
<evidence type="ECO:0000313" key="3">
    <source>
        <dbReference type="Proteomes" id="UP000214646"/>
    </source>
</evidence>
<dbReference type="AlphaFoldDB" id="A0A225E6Y1"/>
<reference evidence="3" key="1">
    <citation type="submission" date="2017-06" db="EMBL/GenBank/DDBJ databases">
        <title>Genome analysis of Fimbriiglobus ruber SP5, the first member of the order Planctomycetales with confirmed chitinolytic capability.</title>
        <authorList>
            <person name="Ravin N.V."/>
            <person name="Rakitin A.L."/>
            <person name="Ivanova A.A."/>
            <person name="Beletsky A.V."/>
            <person name="Kulichevskaya I.S."/>
            <person name="Mardanov A.V."/>
            <person name="Dedysh S.N."/>
        </authorList>
    </citation>
    <scope>NUCLEOTIDE SEQUENCE [LARGE SCALE GENOMIC DNA]</scope>
    <source>
        <strain evidence="3">SP5</strain>
    </source>
</reference>
<accession>A0A225E6Y1</accession>
<evidence type="ECO:0000256" key="1">
    <source>
        <dbReference type="SAM" id="MobiDB-lite"/>
    </source>
</evidence>
<keyword evidence="3" id="KW-1185">Reference proteome</keyword>
<dbReference type="Proteomes" id="UP000214646">
    <property type="component" value="Unassembled WGS sequence"/>
</dbReference>
<gene>
    <name evidence="2" type="ORF">FRUB_00257</name>
</gene>
<dbReference type="EMBL" id="NIDE01000001">
    <property type="protein sequence ID" value="OWK46558.1"/>
    <property type="molecule type" value="Genomic_DNA"/>
</dbReference>
<name>A0A225E6Y1_9BACT</name>
<feature type="region of interest" description="Disordered" evidence="1">
    <location>
        <begin position="1"/>
        <end position="31"/>
    </location>
</feature>